<gene>
    <name evidence="6" type="primary">MED4</name>
    <name evidence="8" type="ORF">IV203_017876</name>
</gene>
<comment type="function">
    <text evidence="6">Component of the Mediator complex, a coactivator involved in the regulated transcription of nearly all RNA polymerase II-dependent genes. Mediator functions as a bridge to convey information from gene-specific regulatory proteins to the basal RNA polymerase II transcription machinery. Mediator is recruited to promoters by direct interactions with regulatory proteins and serves as a scaffold for the assembly of a functional preinitiation complex with RNA polymerase II and the general transcription factors.</text>
</comment>
<feature type="compositionally biased region" description="Acidic residues" evidence="7">
    <location>
        <begin position="271"/>
        <end position="282"/>
    </location>
</feature>
<dbReference type="OrthoDB" id="47661at2759"/>
<comment type="caution">
    <text evidence="8">The sequence shown here is derived from an EMBL/GenBank/DDBJ whole genome shotgun (WGS) entry which is preliminary data.</text>
</comment>
<evidence type="ECO:0000313" key="9">
    <source>
        <dbReference type="Proteomes" id="UP000693970"/>
    </source>
</evidence>
<dbReference type="Pfam" id="PF10018">
    <property type="entry name" value="Med4"/>
    <property type="match status" value="1"/>
</dbReference>
<dbReference type="GO" id="GO:0006357">
    <property type="term" value="P:regulation of transcription by RNA polymerase II"/>
    <property type="evidence" value="ECO:0007669"/>
    <property type="project" value="InterPro"/>
</dbReference>
<organism evidence="8 9">
    <name type="scientific">Nitzschia inconspicua</name>
    <dbReference type="NCBI Taxonomy" id="303405"/>
    <lineage>
        <taxon>Eukaryota</taxon>
        <taxon>Sar</taxon>
        <taxon>Stramenopiles</taxon>
        <taxon>Ochrophyta</taxon>
        <taxon>Bacillariophyta</taxon>
        <taxon>Bacillariophyceae</taxon>
        <taxon>Bacillariophycidae</taxon>
        <taxon>Bacillariales</taxon>
        <taxon>Bacillariaceae</taxon>
        <taxon>Nitzschia</taxon>
    </lineage>
</organism>
<keyword evidence="3 6" id="KW-0805">Transcription regulation</keyword>
<evidence type="ECO:0000313" key="8">
    <source>
        <dbReference type="EMBL" id="KAG7371734.1"/>
    </source>
</evidence>
<evidence type="ECO:0000256" key="4">
    <source>
        <dbReference type="ARBA" id="ARBA00023163"/>
    </source>
</evidence>
<reference evidence="8" key="1">
    <citation type="journal article" date="2021" name="Sci. Rep.">
        <title>Diploid genomic architecture of Nitzschia inconspicua, an elite biomass production diatom.</title>
        <authorList>
            <person name="Oliver A."/>
            <person name="Podell S."/>
            <person name="Pinowska A."/>
            <person name="Traller J.C."/>
            <person name="Smith S.R."/>
            <person name="McClure R."/>
            <person name="Beliaev A."/>
            <person name="Bohutskyi P."/>
            <person name="Hill E.A."/>
            <person name="Rabines A."/>
            <person name="Zheng H."/>
            <person name="Allen L.Z."/>
            <person name="Kuo A."/>
            <person name="Grigoriev I.V."/>
            <person name="Allen A.E."/>
            <person name="Hazlebeck D."/>
            <person name="Allen E.E."/>
        </authorList>
    </citation>
    <scope>NUCLEOTIDE SEQUENCE</scope>
    <source>
        <strain evidence="8">Hildebrandi</strain>
    </source>
</reference>
<comment type="similarity">
    <text evidence="2 6">Belongs to the Mediator complex subunit 4 family.</text>
</comment>
<feature type="compositionally biased region" description="Basic and acidic residues" evidence="7">
    <location>
        <begin position="168"/>
        <end position="186"/>
    </location>
</feature>
<evidence type="ECO:0000256" key="7">
    <source>
        <dbReference type="SAM" id="MobiDB-lite"/>
    </source>
</evidence>
<dbReference type="EMBL" id="JAGRRH010000003">
    <property type="protein sequence ID" value="KAG7371734.1"/>
    <property type="molecule type" value="Genomic_DNA"/>
</dbReference>
<evidence type="ECO:0000256" key="6">
    <source>
        <dbReference type="RuleBase" id="RU364141"/>
    </source>
</evidence>
<evidence type="ECO:0000256" key="1">
    <source>
        <dbReference type="ARBA" id="ARBA00004123"/>
    </source>
</evidence>
<keyword evidence="9" id="KW-1185">Reference proteome</keyword>
<dbReference type="AlphaFoldDB" id="A0A9K3M0C6"/>
<accession>A0A9K3M0C6</accession>
<keyword evidence="6" id="KW-0010">Activator</keyword>
<feature type="compositionally biased region" description="Low complexity" evidence="7">
    <location>
        <begin position="244"/>
        <end position="270"/>
    </location>
</feature>
<sequence>MFWKESHQSFFVENQWNCTIQRKLISANLMALPSFPSSSSSPLSSSRSLPLPSETSSLEKTQAMIEVERLLTITMEKVEPWLTSNTMDSRYVSTRSINAVRVRPIPTSMEQVDEVLAVARNLSTRTSAPAGWNPNAPVVGFSTPNPMPHQLRGGVLGALELQRARRQLKAEQDQKKRKRQEEEEKAKKKQLLLEQQQEEEQAAKAMYMDIDTTHETPTTTTVVNNKNDPKAVDAASHRLASRPAKAARATSQQAQQQPAMATTTMNLSDSSSDDDDDDSDGT</sequence>
<comment type="subcellular location">
    <subcellularLocation>
        <location evidence="1 6">Nucleus</location>
    </subcellularLocation>
</comment>
<comment type="subunit">
    <text evidence="6">Component of the Mediator complex.</text>
</comment>
<feature type="region of interest" description="Disordered" evidence="7">
    <location>
        <begin position="166"/>
        <end position="192"/>
    </location>
</feature>
<proteinExistence type="inferred from homology"/>
<dbReference type="Proteomes" id="UP000693970">
    <property type="component" value="Unassembled WGS sequence"/>
</dbReference>
<dbReference type="InterPro" id="IPR019258">
    <property type="entry name" value="Mediator_Med4"/>
</dbReference>
<evidence type="ECO:0000256" key="5">
    <source>
        <dbReference type="ARBA" id="ARBA00023242"/>
    </source>
</evidence>
<feature type="region of interest" description="Disordered" evidence="7">
    <location>
        <begin position="215"/>
        <end position="282"/>
    </location>
</feature>
<dbReference type="GO" id="GO:0016592">
    <property type="term" value="C:mediator complex"/>
    <property type="evidence" value="ECO:0007669"/>
    <property type="project" value="InterPro"/>
</dbReference>
<dbReference type="GO" id="GO:0003712">
    <property type="term" value="F:transcription coregulator activity"/>
    <property type="evidence" value="ECO:0007669"/>
    <property type="project" value="InterPro"/>
</dbReference>
<protein>
    <recommendedName>
        <fullName evidence="6">Mediator of RNA polymerase II transcription subunit 4</fullName>
    </recommendedName>
    <alternativeName>
        <fullName evidence="6">Mediator complex subunit 4</fullName>
    </alternativeName>
</protein>
<evidence type="ECO:0000256" key="2">
    <source>
        <dbReference type="ARBA" id="ARBA00009626"/>
    </source>
</evidence>
<evidence type="ECO:0000256" key="3">
    <source>
        <dbReference type="ARBA" id="ARBA00023015"/>
    </source>
</evidence>
<feature type="region of interest" description="Disordered" evidence="7">
    <location>
        <begin position="37"/>
        <end position="57"/>
    </location>
</feature>
<name>A0A9K3M0C6_9STRA</name>
<keyword evidence="4 6" id="KW-0804">Transcription</keyword>
<keyword evidence="5 6" id="KW-0539">Nucleus</keyword>
<reference evidence="8" key="2">
    <citation type="submission" date="2021-04" db="EMBL/GenBank/DDBJ databases">
        <authorList>
            <person name="Podell S."/>
        </authorList>
    </citation>
    <scope>NUCLEOTIDE SEQUENCE</scope>
    <source>
        <strain evidence="8">Hildebrandi</strain>
    </source>
</reference>